<dbReference type="InterPro" id="IPR003034">
    <property type="entry name" value="SAP_dom"/>
</dbReference>
<organism evidence="3">
    <name type="scientific">Sipha flava</name>
    <name type="common">yellow sugarcane aphid</name>
    <dbReference type="NCBI Taxonomy" id="143950"/>
    <lineage>
        <taxon>Eukaryota</taxon>
        <taxon>Metazoa</taxon>
        <taxon>Ecdysozoa</taxon>
        <taxon>Arthropoda</taxon>
        <taxon>Hexapoda</taxon>
        <taxon>Insecta</taxon>
        <taxon>Pterygota</taxon>
        <taxon>Neoptera</taxon>
        <taxon>Paraneoptera</taxon>
        <taxon>Hemiptera</taxon>
        <taxon>Sternorrhyncha</taxon>
        <taxon>Aphidomorpha</taxon>
        <taxon>Aphidoidea</taxon>
        <taxon>Aphididae</taxon>
        <taxon>Sipha</taxon>
    </lineage>
</organism>
<feature type="domain" description="SAP" evidence="2">
    <location>
        <begin position="6"/>
        <end position="40"/>
    </location>
</feature>
<sequence length="473" mass="53016">MSIKNIDQLTLKELRYECEVIQIPSSGSKADLETRLAEQLRSTGADPSRVLFATVSDDDHVRGDMTTGLVIAPSTNASLLGGDFVHNRLQSTSNPLDTSTQDNIFSSTAARLLPLRESIGRDAEWAAFESRIATLEASLTRLLNDQRQNSQGDEHDVSAQHYAQSEPIRPPVDTNDSTYAYLNQRNIPPVFRSDNNVSAQLGDDRVDVAASMSYNMRNLTGGHTVLNNNSRNIPSFAARSQDRSVLIPYEDLRAARASLPEFSGTRAEDPVRFINNSESVLSQAHIHMSGWCRAIEPQLMGTAATWWKSIKVLELSWEEFRVEFLTNFDNDEIQLRLSADILSTRQSATESLTEFILNKNQFARRVNTGLSESELVHFITGFTHDIFRTHIRLRQPSTFAELRRIANILDPVTNTHTPSPGKEFIHHGKDSYQTKKGAFPKHGQPATKLRAEFKQKNPPGPCKFCGELHWQSV</sequence>
<evidence type="ECO:0000256" key="1">
    <source>
        <dbReference type="SAM" id="MobiDB-lite"/>
    </source>
</evidence>
<dbReference type="Pfam" id="PF03732">
    <property type="entry name" value="Retrotrans_gag"/>
    <property type="match status" value="1"/>
</dbReference>
<dbReference type="OrthoDB" id="6623961at2759"/>
<proteinExistence type="predicted"/>
<dbReference type="PROSITE" id="PS50800">
    <property type="entry name" value="SAP"/>
    <property type="match status" value="1"/>
</dbReference>
<evidence type="ECO:0000313" key="3">
    <source>
        <dbReference type="EMBL" id="MBY72260.1"/>
    </source>
</evidence>
<name>A0A2S2Q3P9_9HEMI</name>
<dbReference type="Gene3D" id="1.10.720.30">
    <property type="entry name" value="SAP domain"/>
    <property type="match status" value="1"/>
</dbReference>
<evidence type="ECO:0000259" key="2">
    <source>
        <dbReference type="PROSITE" id="PS50800"/>
    </source>
</evidence>
<protein>
    <submittedName>
        <fullName evidence="3">Activity-regulated cytoskeleton-associated protein</fullName>
    </submittedName>
</protein>
<dbReference type="SMART" id="SM00513">
    <property type="entry name" value="SAP"/>
    <property type="match status" value="1"/>
</dbReference>
<dbReference type="Pfam" id="PF02037">
    <property type="entry name" value="SAP"/>
    <property type="match status" value="1"/>
</dbReference>
<dbReference type="EMBL" id="GGMS01003057">
    <property type="protein sequence ID" value="MBY72260.1"/>
    <property type="molecule type" value="Transcribed_RNA"/>
</dbReference>
<dbReference type="InterPro" id="IPR036361">
    <property type="entry name" value="SAP_dom_sf"/>
</dbReference>
<feature type="region of interest" description="Disordered" evidence="1">
    <location>
        <begin position="147"/>
        <end position="175"/>
    </location>
</feature>
<accession>A0A2S2Q3P9</accession>
<dbReference type="InterPro" id="IPR005162">
    <property type="entry name" value="Retrotrans_gag_dom"/>
</dbReference>
<dbReference type="AlphaFoldDB" id="A0A2S2Q3P9"/>
<gene>
    <name evidence="3" type="primary">Arc_1</name>
    <name evidence="3" type="ORF">g.115803</name>
</gene>
<reference evidence="3" key="1">
    <citation type="submission" date="2018-04" db="EMBL/GenBank/DDBJ databases">
        <title>Transcriptome assembly of Sipha flava.</title>
        <authorList>
            <person name="Scully E.D."/>
            <person name="Geib S.M."/>
            <person name="Palmer N.A."/>
            <person name="Koch K."/>
            <person name="Bradshaw J."/>
            <person name="Heng-Moss T."/>
            <person name="Sarath G."/>
        </authorList>
    </citation>
    <scope>NUCLEOTIDE SEQUENCE</scope>
</reference>